<evidence type="ECO:0000259" key="6">
    <source>
        <dbReference type="PROSITE" id="PS51352"/>
    </source>
</evidence>
<dbReference type="Pfam" id="PF00085">
    <property type="entry name" value="Thioredoxin"/>
    <property type="match status" value="1"/>
</dbReference>
<gene>
    <name evidence="7" type="primary">LOC110698495</name>
</gene>
<proteinExistence type="predicted"/>
<feature type="domain" description="Thioredoxin" evidence="6">
    <location>
        <begin position="59"/>
        <end position="179"/>
    </location>
</feature>
<evidence type="ECO:0000256" key="1">
    <source>
        <dbReference type="ARBA" id="ARBA00022448"/>
    </source>
</evidence>
<dbReference type="AlphaFoldDB" id="A0A803LDU6"/>
<evidence type="ECO:0000313" key="8">
    <source>
        <dbReference type="Proteomes" id="UP000596660"/>
    </source>
</evidence>
<dbReference type="PROSITE" id="PS00194">
    <property type="entry name" value="THIOREDOXIN_1"/>
    <property type="match status" value="1"/>
</dbReference>
<dbReference type="PANTHER" id="PTHR45663">
    <property type="entry name" value="GEO12009P1"/>
    <property type="match status" value="1"/>
</dbReference>
<dbReference type="InterPro" id="IPR013766">
    <property type="entry name" value="Thioredoxin_domain"/>
</dbReference>
<dbReference type="EnsemblPlants" id="AUR62011352-RA">
    <property type="protein sequence ID" value="AUR62011352-RA:cds"/>
    <property type="gene ID" value="AUR62011352"/>
</dbReference>
<protein>
    <recommendedName>
        <fullName evidence="6">Thioredoxin domain-containing protein</fullName>
    </recommendedName>
</protein>
<evidence type="ECO:0000313" key="7">
    <source>
        <dbReference type="EnsemblPlants" id="AUR62011352-RA:cds"/>
    </source>
</evidence>
<dbReference type="Gene3D" id="3.40.30.10">
    <property type="entry name" value="Glutaredoxin"/>
    <property type="match status" value="1"/>
</dbReference>
<organism evidence="7 8">
    <name type="scientific">Chenopodium quinoa</name>
    <name type="common">Quinoa</name>
    <dbReference type="NCBI Taxonomy" id="63459"/>
    <lineage>
        <taxon>Eukaryota</taxon>
        <taxon>Viridiplantae</taxon>
        <taxon>Streptophyta</taxon>
        <taxon>Embryophyta</taxon>
        <taxon>Tracheophyta</taxon>
        <taxon>Spermatophyta</taxon>
        <taxon>Magnoliopsida</taxon>
        <taxon>eudicotyledons</taxon>
        <taxon>Gunneridae</taxon>
        <taxon>Pentapetalae</taxon>
        <taxon>Caryophyllales</taxon>
        <taxon>Chenopodiaceae</taxon>
        <taxon>Chenopodioideae</taxon>
        <taxon>Atripliceae</taxon>
        <taxon>Chenopodium</taxon>
    </lineage>
</organism>
<keyword evidence="8" id="KW-1185">Reference proteome</keyword>
<evidence type="ECO:0000256" key="4">
    <source>
        <dbReference type="ARBA" id="ARBA00023157"/>
    </source>
</evidence>
<dbReference type="GeneID" id="110698495"/>
<keyword evidence="3" id="KW-0249">Electron transport</keyword>
<reference evidence="7" key="1">
    <citation type="journal article" date="2017" name="Nature">
        <title>The genome of Chenopodium quinoa.</title>
        <authorList>
            <person name="Jarvis D.E."/>
            <person name="Ho Y.S."/>
            <person name="Lightfoot D.J."/>
            <person name="Schmoeckel S.M."/>
            <person name="Li B."/>
            <person name="Borm T.J.A."/>
            <person name="Ohyanagi H."/>
            <person name="Mineta K."/>
            <person name="Michell C.T."/>
            <person name="Saber N."/>
            <person name="Kharbatia N.M."/>
            <person name="Rupper R.R."/>
            <person name="Sharp A.R."/>
            <person name="Dally N."/>
            <person name="Boughton B.A."/>
            <person name="Woo Y.H."/>
            <person name="Gao G."/>
            <person name="Schijlen E.G.W.M."/>
            <person name="Guo X."/>
            <person name="Momin A.A."/>
            <person name="Negrao S."/>
            <person name="Al-Babili S."/>
            <person name="Gehring C."/>
            <person name="Roessner U."/>
            <person name="Jung C."/>
            <person name="Murphy K."/>
            <person name="Arold S.T."/>
            <person name="Gojobori T."/>
            <person name="van der Linden C.G."/>
            <person name="van Loo E.N."/>
            <person name="Jellen E.N."/>
            <person name="Maughan P.J."/>
            <person name="Tester M."/>
        </authorList>
    </citation>
    <scope>NUCLEOTIDE SEQUENCE [LARGE SCALE GENOMIC DNA]</scope>
    <source>
        <strain evidence="7">cv. PI 614886</strain>
    </source>
</reference>
<dbReference type="FunFam" id="3.40.30.10:FF:000001">
    <property type="entry name" value="Thioredoxin"/>
    <property type="match status" value="1"/>
</dbReference>
<dbReference type="PRINTS" id="PR00421">
    <property type="entry name" value="THIOREDOXIN"/>
</dbReference>
<keyword evidence="1" id="KW-0813">Transport</keyword>
<dbReference type="PANTHER" id="PTHR45663:SF21">
    <property type="entry name" value="THIOREDOXIN M3, CHLOROPLASTIC"/>
    <property type="match status" value="1"/>
</dbReference>
<dbReference type="SUPFAM" id="SSF52833">
    <property type="entry name" value="Thioredoxin-like"/>
    <property type="match status" value="1"/>
</dbReference>
<dbReference type="GO" id="GO:0015035">
    <property type="term" value="F:protein-disulfide reductase activity"/>
    <property type="evidence" value="ECO:0007669"/>
    <property type="project" value="TreeGrafter"/>
</dbReference>
<dbReference type="InterPro" id="IPR036249">
    <property type="entry name" value="Thioredoxin-like_sf"/>
</dbReference>
<evidence type="ECO:0000256" key="5">
    <source>
        <dbReference type="ARBA" id="ARBA00023284"/>
    </source>
</evidence>
<keyword evidence="4" id="KW-1015">Disulfide bond</keyword>
<dbReference type="OrthoDB" id="2121326at2759"/>
<evidence type="ECO:0000256" key="2">
    <source>
        <dbReference type="ARBA" id="ARBA00022946"/>
    </source>
</evidence>
<dbReference type="GO" id="GO:0005737">
    <property type="term" value="C:cytoplasm"/>
    <property type="evidence" value="ECO:0007669"/>
    <property type="project" value="TreeGrafter"/>
</dbReference>
<dbReference type="PROSITE" id="PS51352">
    <property type="entry name" value="THIOREDOXIN_2"/>
    <property type="match status" value="1"/>
</dbReference>
<reference evidence="7" key="2">
    <citation type="submission" date="2021-03" db="UniProtKB">
        <authorList>
            <consortium name="EnsemblPlants"/>
        </authorList>
    </citation>
    <scope>IDENTIFICATION</scope>
</reference>
<dbReference type="InterPro" id="IPR017937">
    <property type="entry name" value="Thioredoxin_CS"/>
</dbReference>
<sequence>MASAASIAFMSYSDCCQGIQLQKGRFPIAYESQGASLLPALSFLSLHHRNHQRNHIGLLRATRRPPVVCARHPKTATVTQKSWDKLVLKNESPVLVEFYASWCGPCQMVHRVIDEIAVEYKGRLDCFVLNTDNDLEIAEEHDIKAVPVVLLFKNGMKQDSVIGTMPKEFYMAAIEKMLAS</sequence>
<evidence type="ECO:0000256" key="3">
    <source>
        <dbReference type="ARBA" id="ARBA00022982"/>
    </source>
</evidence>
<keyword evidence="5" id="KW-0676">Redox-active center</keyword>
<dbReference type="CDD" id="cd02947">
    <property type="entry name" value="TRX_family"/>
    <property type="match status" value="1"/>
</dbReference>
<dbReference type="RefSeq" id="XP_021731627.1">
    <property type="nucleotide sequence ID" value="XM_021875935.1"/>
</dbReference>
<name>A0A803LDU6_CHEQI</name>
<dbReference type="OMA" id="KGFGTWK"/>
<keyword evidence="2" id="KW-0809">Transit peptide</keyword>
<dbReference type="Gramene" id="AUR62011352-RA">
    <property type="protein sequence ID" value="AUR62011352-RA:cds"/>
    <property type="gene ID" value="AUR62011352"/>
</dbReference>
<dbReference type="KEGG" id="cqi:110698495"/>
<accession>A0A803LDU6</accession>
<dbReference type="SMR" id="A0A803LDU6"/>
<dbReference type="Proteomes" id="UP000596660">
    <property type="component" value="Unplaced"/>
</dbReference>